<reference evidence="2 3" key="1">
    <citation type="submission" date="2018-11" db="EMBL/GenBank/DDBJ databases">
        <authorList>
            <consortium name="Pathogen Informatics"/>
        </authorList>
    </citation>
    <scope>NUCLEOTIDE SEQUENCE [LARGE SCALE GENOMIC DNA]</scope>
    <source>
        <strain>Denwood</strain>
        <strain evidence="3">Zambia</strain>
    </source>
</reference>
<evidence type="ECO:0000313" key="3">
    <source>
        <dbReference type="Proteomes" id="UP000269396"/>
    </source>
</evidence>
<dbReference type="Pfam" id="PF20049">
    <property type="entry name" value="DUF6451"/>
    <property type="match status" value="1"/>
</dbReference>
<dbReference type="EMBL" id="UZAL01030804">
    <property type="protein sequence ID" value="VDP55626.1"/>
    <property type="molecule type" value="Genomic_DNA"/>
</dbReference>
<gene>
    <name evidence="2" type="ORF">SMTD_LOCUS10705</name>
</gene>
<evidence type="ECO:0000256" key="1">
    <source>
        <dbReference type="SAM" id="MobiDB-lite"/>
    </source>
</evidence>
<evidence type="ECO:0000313" key="2">
    <source>
        <dbReference type="EMBL" id="VDP55626.1"/>
    </source>
</evidence>
<dbReference type="Proteomes" id="UP000269396">
    <property type="component" value="Unassembled WGS sequence"/>
</dbReference>
<sequence>MEWITVNTLDKIEGRCNKKAAINTSRTRAEKAKAQAEYAEVNKQVKRSIGTDKRKYVEDLATKAEKAAREGNMRQLYDTTKKLSGNHSKPERPVKIKEGEVITNIEEQQNRWVEHFKELLNRSAPLNPPNIEAEPTDHPINVGPPTIKKSAWPSDKSRMQEKTISVAAASAAIGLSIHKGKSKILQYNTACNNPIIIDGDDLEDVKTFTYLGSIIDEQGGCDADVRARIGKAREACPQLKNIWNSKQLSTNTKVRIFNTNVKTVLLYGAETWRTTKAIIHKIQMFINSCLRKILRIRWPDTIDNNVLWERTKPDPSGGRNQEEALEVDRTHIEEGTELRHKTSPHTESSRLKEKRKTKENIAGTMKDVKARRGAEIDSDHHLLVAKIKLMLKKRRKTGETVLQRFNIASLQHIDKLNEFKIALNNRSQAIQELLKKETTVENNWNVVKEALNSTFQQVLGLKEHHHKEWISIKTLKRT</sequence>
<accession>A0A183P8M0</accession>
<dbReference type="InterPro" id="IPR045609">
    <property type="entry name" value="DUF6451"/>
</dbReference>
<organism evidence="2 3">
    <name type="scientific">Schistosoma mattheei</name>
    <dbReference type="NCBI Taxonomy" id="31246"/>
    <lineage>
        <taxon>Eukaryota</taxon>
        <taxon>Metazoa</taxon>
        <taxon>Spiralia</taxon>
        <taxon>Lophotrochozoa</taxon>
        <taxon>Platyhelminthes</taxon>
        <taxon>Trematoda</taxon>
        <taxon>Digenea</taxon>
        <taxon>Strigeidida</taxon>
        <taxon>Schistosomatoidea</taxon>
        <taxon>Schistosomatidae</taxon>
        <taxon>Schistosoma</taxon>
    </lineage>
</organism>
<dbReference type="PANTHER" id="PTHR47027">
    <property type="entry name" value="REVERSE TRANSCRIPTASE DOMAIN-CONTAINING PROTEIN"/>
    <property type="match status" value="1"/>
</dbReference>
<feature type="compositionally biased region" description="Basic and acidic residues" evidence="1">
    <location>
        <begin position="331"/>
        <end position="340"/>
    </location>
</feature>
<keyword evidence="3" id="KW-1185">Reference proteome</keyword>
<feature type="region of interest" description="Disordered" evidence="1">
    <location>
        <begin position="331"/>
        <end position="357"/>
    </location>
</feature>
<feature type="compositionally biased region" description="Basic and acidic residues" evidence="1">
    <location>
        <begin position="347"/>
        <end position="357"/>
    </location>
</feature>
<proteinExistence type="predicted"/>
<protein>
    <submittedName>
        <fullName evidence="2">Uncharacterized protein</fullName>
    </submittedName>
</protein>
<name>A0A183P8M0_9TREM</name>
<feature type="region of interest" description="Disordered" evidence="1">
    <location>
        <begin position="133"/>
        <end position="154"/>
    </location>
</feature>
<dbReference type="AlphaFoldDB" id="A0A183P8M0"/>
<dbReference type="PANTHER" id="PTHR47027:SF25">
    <property type="entry name" value="REVERSE TRANSCRIPTASE DOMAIN-CONTAINING PROTEIN"/>
    <property type="match status" value="1"/>
</dbReference>